<dbReference type="AlphaFoldDB" id="A0A0S4IPH5"/>
<evidence type="ECO:0000313" key="2">
    <source>
        <dbReference type="Proteomes" id="UP000051952"/>
    </source>
</evidence>
<accession>A0A0S4IPH5</accession>
<proteinExistence type="predicted"/>
<evidence type="ECO:0000313" key="1">
    <source>
        <dbReference type="EMBL" id="CUE94114.1"/>
    </source>
</evidence>
<organism evidence="1 2">
    <name type="scientific">Bodo saltans</name>
    <name type="common">Flagellated protozoan</name>
    <dbReference type="NCBI Taxonomy" id="75058"/>
    <lineage>
        <taxon>Eukaryota</taxon>
        <taxon>Discoba</taxon>
        <taxon>Euglenozoa</taxon>
        <taxon>Kinetoplastea</taxon>
        <taxon>Metakinetoplastina</taxon>
        <taxon>Eubodonida</taxon>
        <taxon>Bodonidae</taxon>
        <taxon>Bodo</taxon>
    </lineage>
</organism>
<dbReference type="Proteomes" id="UP000051952">
    <property type="component" value="Unassembled WGS sequence"/>
</dbReference>
<dbReference type="SUPFAM" id="SSF53659">
    <property type="entry name" value="Isocitrate/Isopropylmalate dehydrogenase-like"/>
    <property type="match status" value="1"/>
</dbReference>
<sequence length="265" mass="26818">MSKSVSILAAGATASLQQFASTLVSKATGSAAVAAASADAANVVVGSDAPRGVHTSVVANATDALYSKVSATLVRAVLPRGAEDSLQLRDSIDVLPGAGINADVEIESAKANFRKSAAIAVQFAKAQNAPKLVLAIKQQTKFANSNRLFQEAAKEVAEAAGLSVEVISTATAANTLVLFPETVQVVFTNDNATTDNLELAFAGVTGGSRTLYTEGGAKIPAAHGNKSVAIAVAETLKGLGLVNEAKKIESAVSKAKSSKDILAAL</sequence>
<dbReference type="OrthoDB" id="278380at2759"/>
<keyword evidence="2" id="KW-1185">Reference proteome</keyword>
<name>A0A0S4IPH5_BODSA</name>
<dbReference type="Gene3D" id="3.40.718.10">
    <property type="entry name" value="Isopropylmalate Dehydrogenase"/>
    <property type="match status" value="1"/>
</dbReference>
<protein>
    <submittedName>
        <fullName evidence="1">Uncharacterized protein</fullName>
    </submittedName>
</protein>
<dbReference type="EMBL" id="CYKH01000217">
    <property type="protein sequence ID" value="CUE94114.1"/>
    <property type="molecule type" value="Genomic_DNA"/>
</dbReference>
<dbReference type="OMA" id="HTTYYTD"/>
<gene>
    <name evidence="1" type="ORF">BSAL_57550</name>
</gene>
<reference evidence="2" key="1">
    <citation type="submission" date="2015-09" db="EMBL/GenBank/DDBJ databases">
        <authorList>
            <consortium name="Pathogen Informatics"/>
        </authorList>
    </citation>
    <scope>NUCLEOTIDE SEQUENCE [LARGE SCALE GENOMIC DNA]</scope>
    <source>
        <strain evidence="2">Lake Konstanz</strain>
    </source>
</reference>
<dbReference type="VEuPathDB" id="TriTrypDB:BSAL_57550"/>